<dbReference type="Proteomes" id="UP001597463">
    <property type="component" value="Unassembled WGS sequence"/>
</dbReference>
<dbReference type="InterPro" id="IPR025391">
    <property type="entry name" value="DUF4123"/>
</dbReference>
<protein>
    <submittedName>
        <fullName evidence="2">DUF4123 domain-containing protein</fullName>
    </submittedName>
</protein>
<accession>A0ABW5UL06</accession>
<comment type="caution">
    <text evidence="2">The sequence shown here is derived from an EMBL/GenBank/DDBJ whole genome shotgun (WGS) entry which is preliminary data.</text>
</comment>
<dbReference type="Pfam" id="PF13503">
    <property type="entry name" value="DUF4123"/>
    <property type="match status" value="1"/>
</dbReference>
<evidence type="ECO:0000313" key="3">
    <source>
        <dbReference type="Proteomes" id="UP001597463"/>
    </source>
</evidence>
<evidence type="ECO:0000259" key="1">
    <source>
        <dbReference type="Pfam" id="PF13503"/>
    </source>
</evidence>
<feature type="domain" description="DUF4123" evidence="1">
    <location>
        <begin position="27"/>
        <end position="150"/>
    </location>
</feature>
<organism evidence="2 3">
    <name type="scientific">Comamonas terrae</name>
    <dbReference type="NCBI Taxonomy" id="673548"/>
    <lineage>
        <taxon>Bacteria</taxon>
        <taxon>Pseudomonadati</taxon>
        <taxon>Pseudomonadota</taxon>
        <taxon>Betaproteobacteria</taxon>
        <taxon>Burkholderiales</taxon>
        <taxon>Comamonadaceae</taxon>
        <taxon>Comamonas</taxon>
    </lineage>
</organism>
<dbReference type="EMBL" id="JBHUMV010000003">
    <property type="protein sequence ID" value="MFD2754023.1"/>
    <property type="molecule type" value="Genomic_DNA"/>
</dbReference>
<keyword evidence="3" id="KW-1185">Reference proteome</keyword>
<dbReference type="RefSeq" id="WP_066470253.1">
    <property type="nucleotide sequence ID" value="NZ_BCNT01000001.1"/>
</dbReference>
<gene>
    <name evidence="2" type="ORF">ACFSW6_07975</name>
</gene>
<proteinExistence type="predicted"/>
<evidence type="ECO:0000313" key="2">
    <source>
        <dbReference type="EMBL" id="MFD2754023.1"/>
    </source>
</evidence>
<name>A0ABW5UL06_9BURK</name>
<sequence length="335" mass="36949">MTATADHTWQALWARARQSSSGTPLHLYALLDAAQDKSLLARLPGPAGRAAGLFGFARDSKEGAASPWLVRLGSDREEPAGAPKALLLYLLEQVHTVPCATLLASSCDFDGTLAHLRRAADVQLAGGKSMYLAFWDPAILGTLLGQADAQAGEEVEAVLDDRQRLDLLGPVQRWWFWDRAGQLHEHARQGGAQPAPVALPLQLRKSQEERLVEAAVPDLLVYYIRLNQPQLRDKLPPLSLHWFVRQQMHFARGYGLAGTRDLLNYVCVALMAGARFDRTDAMRPLLARVRAGRLRWDEAMEQVDGALLESQSEAPRVLLDDRGRPVLPRNLPAVS</sequence>
<reference evidence="3" key="1">
    <citation type="journal article" date="2019" name="Int. J. Syst. Evol. Microbiol.">
        <title>The Global Catalogue of Microorganisms (GCM) 10K type strain sequencing project: providing services to taxonomists for standard genome sequencing and annotation.</title>
        <authorList>
            <consortium name="The Broad Institute Genomics Platform"/>
            <consortium name="The Broad Institute Genome Sequencing Center for Infectious Disease"/>
            <person name="Wu L."/>
            <person name="Ma J."/>
        </authorList>
    </citation>
    <scope>NUCLEOTIDE SEQUENCE [LARGE SCALE GENOMIC DNA]</scope>
    <source>
        <strain evidence="3">TISTR 1906</strain>
    </source>
</reference>